<sequence length="93" mass="10802">MISEPFVVQTTLIKKNNFQKGTKTEIEQKGLCYNRYTNTDKNINNKKKRNLNLTLRICDICVNLLVHSNDDDQCASIQENKGTTCYYIMVPRI</sequence>
<name>A0A915HVW5_ROMCU</name>
<organism evidence="1 2">
    <name type="scientific">Romanomermis culicivorax</name>
    <name type="common">Nematode worm</name>
    <dbReference type="NCBI Taxonomy" id="13658"/>
    <lineage>
        <taxon>Eukaryota</taxon>
        <taxon>Metazoa</taxon>
        <taxon>Ecdysozoa</taxon>
        <taxon>Nematoda</taxon>
        <taxon>Enoplea</taxon>
        <taxon>Dorylaimia</taxon>
        <taxon>Mermithida</taxon>
        <taxon>Mermithoidea</taxon>
        <taxon>Mermithidae</taxon>
        <taxon>Romanomermis</taxon>
    </lineage>
</organism>
<protein>
    <submittedName>
        <fullName evidence="2">Uncharacterized protein</fullName>
    </submittedName>
</protein>
<reference evidence="2" key="1">
    <citation type="submission" date="2022-11" db="UniProtKB">
        <authorList>
            <consortium name="WormBaseParasite"/>
        </authorList>
    </citation>
    <scope>IDENTIFICATION</scope>
</reference>
<dbReference type="WBParaSite" id="nRc.2.0.1.t05486-RA">
    <property type="protein sequence ID" value="nRc.2.0.1.t05486-RA"/>
    <property type="gene ID" value="nRc.2.0.1.g05486"/>
</dbReference>
<evidence type="ECO:0000313" key="1">
    <source>
        <dbReference type="Proteomes" id="UP000887565"/>
    </source>
</evidence>
<evidence type="ECO:0000313" key="2">
    <source>
        <dbReference type="WBParaSite" id="nRc.2.0.1.t05486-RA"/>
    </source>
</evidence>
<dbReference type="Proteomes" id="UP000887565">
    <property type="component" value="Unplaced"/>
</dbReference>
<keyword evidence="1" id="KW-1185">Reference proteome</keyword>
<accession>A0A915HVW5</accession>
<dbReference type="AlphaFoldDB" id="A0A915HVW5"/>
<proteinExistence type="predicted"/>